<evidence type="ECO:0000256" key="2">
    <source>
        <dbReference type="ARBA" id="ARBA00022705"/>
    </source>
</evidence>
<evidence type="ECO:0000256" key="1">
    <source>
        <dbReference type="ARBA" id="ARBA00012551"/>
    </source>
</evidence>
<sequence length="598" mass="68308">MSGGSFWEFEEEEEGEFYGSDYYRESEEEERKSEEEEEEERESEEEGEFYDDYNREYYANSSSTEEETDVVDKEDIEWDTEEEKEMENIILSNKSSLEIDYNQIKSFSSDIADFLVCSPKPVLLVMQQVVARKLVFATGRNRNQDVYVRITELPFYNRITDLSISDALKMVRTGGVVAGLSDHRSIAFRKYMYYCGKCKENFGPYHNSYIVPVCRCPTCESRGRLKLKRGKIFYKNYQAVSLKEDRETVADCVVIMLNDHIDFAKLGDHIEVTGLFIDNYAYSLAVEANYVKLLSSENKFTKDDLEKIDKLSKDPNIGKLIIKSLATSINYGHEDVKTALALSMFSGQLESVGKLHRRKDVNVLLIGYPSTVKSQIREYVERTGQRFVYTTGKGFSEVGLIGAVRSGSYPILQAGPLVYADMGICLIDDFEKMSEQDSGNIDEALEQQKISRSWDGGVKTLDARCSVIAAANPSGERYDSFKSFYEQDEVNPELIHGEKYNAADPEIIPSDLLQKYLTFAKLNVSPHLKAENFQELEQLYPELRNGELLRKAACDHHHLEAVIRMSEAHAKMHLRSDVIKEDVEMAIQVMLNTCSSQQ</sequence>
<evidence type="ECO:0000256" key="9">
    <source>
        <dbReference type="RuleBase" id="RU004070"/>
    </source>
</evidence>
<dbReference type="InterPro" id="IPR041562">
    <property type="entry name" value="MCM_lid"/>
</dbReference>
<keyword evidence="6 9" id="KW-0067">ATP-binding</keyword>
<dbReference type="Proteomes" id="UP001291926">
    <property type="component" value="Unassembled WGS sequence"/>
</dbReference>
<evidence type="ECO:0000256" key="7">
    <source>
        <dbReference type="ARBA" id="ARBA00023125"/>
    </source>
</evidence>
<dbReference type="Gene3D" id="3.30.1640.10">
    <property type="entry name" value="mini-chromosome maintenance (MCM) complex, chain A, domain 1"/>
    <property type="match status" value="1"/>
</dbReference>
<evidence type="ECO:0000313" key="13">
    <source>
        <dbReference type="Proteomes" id="UP001291926"/>
    </source>
</evidence>
<dbReference type="PROSITE" id="PS50051">
    <property type="entry name" value="MCM_2"/>
    <property type="match status" value="1"/>
</dbReference>
<dbReference type="Pfam" id="PF14551">
    <property type="entry name" value="MCM_N"/>
    <property type="match status" value="1"/>
</dbReference>
<evidence type="ECO:0000256" key="4">
    <source>
        <dbReference type="ARBA" id="ARBA00022801"/>
    </source>
</evidence>
<keyword evidence="13" id="KW-1185">Reference proteome</keyword>
<keyword evidence="5" id="KW-0347">Helicase</keyword>
<gene>
    <name evidence="12" type="ORF">RD792_015344</name>
</gene>
<keyword evidence="2" id="KW-0235">DNA replication</keyword>
<dbReference type="InterPro" id="IPR031327">
    <property type="entry name" value="MCM"/>
</dbReference>
<dbReference type="InterPro" id="IPR033762">
    <property type="entry name" value="MCM_OB"/>
</dbReference>
<keyword evidence="3 9" id="KW-0547">Nucleotide-binding</keyword>
<protein>
    <recommendedName>
        <fullName evidence="1">DNA helicase</fullName>
        <ecNumber evidence="1">3.6.4.12</ecNumber>
    </recommendedName>
</protein>
<feature type="compositionally biased region" description="Acidic residues" evidence="10">
    <location>
        <begin position="35"/>
        <end position="51"/>
    </location>
</feature>
<dbReference type="Gene3D" id="2.40.50.140">
    <property type="entry name" value="Nucleic acid-binding proteins"/>
    <property type="match status" value="1"/>
</dbReference>
<dbReference type="Pfam" id="PF00493">
    <property type="entry name" value="MCM"/>
    <property type="match status" value="1"/>
</dbReference>
<feature type="region of interest" description="Disordered" evidence="10">
    <location>
        <begin position="1"/>
        <end position="73"/>
    </location>
</feature>
<evidence type="ECO:0000256" key="3">
    <source>
        <dbReference type="ARBA" id="ARBA00022741"/>
    </source>
</evidence>
<organism evidence="12 13">
    <name type="scientific">Penstemon davidsonii</name>
    <dbReference type="NCBI Taxonomy" id="160366"/>
    <lineage>
        <taxon>Eukaryota</taxon>
        <taxon>Viridiplantae</taxon>
        <taxon>Streptophyta</taxon>
        <taxon>Embryophyta</taxon>
        <taxon>Tracheophyta</taxon>
        <taxon>Spermatophyta</taxon>
        <taxon>Magnoliopsida</taxon>
        <taxon>eudicotyledons</taxon>
        <taxon>Gunneridae</taxon>
        <taxon>Pentapetalae</taxon>
        <taxon>asterids</taxon>
        <taxon>lamiids</taxon>
        <taxon>Lamiales</taxon>
        <taxon>Plantaginaceae</taxon>
        <taxon>Cheloneae</taxon>
        <taxon>Penstemon</taxon>
    </lineage>
</organism>
<dbReference type="EMBL" id="JAYDYQ010002687">
    <property type="protein sequence ID" value="KAK4479806.1"/>
    <property type="molecule type" value="Genomic_DNA"/>
</dbReference>
<dbReference type="Pfam" id="PF17207">
    <property type="entry name" value="MCM_OB"/>
    <property type="match status" value="1"/>
</dbReference>
<comment type="caution">
    <text evidence="12">The sequence shown here is derived from an EMBL/GenBank/DDBJ whole genome shotgun (WGS) entry which is preliminary data.</text>
</comment>
<dbReference type="SUPFAM" id="SSF52540">
    <property type="entry name" value="P-loop containing nucleoside triphosphate hydrolases"/>
    <property type="match status" value="1"/>
</dbReference>
<dbReference type="PRINTS" id="PR01657">
    <property type="entry name" value="MCMFAMILY"/>
</dbReference>
<comment type="similarity">
    <text evidence="9">Belongs to the MCM family.</text>
</comment>
<dbReference type="EC" id="3.6.4.12" evidence="1"/>
<evidence type="ECO:0000256" key="6">
    <source>
        <dbReference type="ARBA" id="ARBA00022840"/>
    </source>
</evidence>
<reference evidence="12 13" key="1">
    <citation type="journal article" date="2023" name="bioRxiv">
        <title>Genome report: Whole genome sequence and annotation of Penstemon davidsonii.</title>
        <authorList>
            <person name="Ostevik K.L."/>
            <person name="Alabady M."/>
            <person name="Zhang M."/>
            <person name="Rausher M.D."/>
        </authorList>
    </citation>
    <scope>NUCLEOTIDE SEQUENCE [LARGE SCALE GENOMIC DNA]</scope>
    <source>
        <strain evidence="12">DNT005</strain>
        <tissue evidence="12">Whole leaf</tissue>
    </source>
</reference>
<dbReference type="Gene3D" id="3.40.50.300">
    <property type="entry name" value="P-loop containing nucleotide triphosphate hydrolases"/>
    <property type="match status" value="2"/>
</dbReference>
<dbReference type="InterPro" id="IPR012340">
    <property type="entry name" value="NA-bd_OB-fold"/>
</dbReference>
<dbReference type="InterPro" id="IPR001208">
    <property type="entry name" value="MCM_dom"/>
</dbReference>
<dbReference type="InterPro" id="IPR027925">
    <property type="entry name" value="MCM_N"/>
</dbReference>
<dbReference type="SMART" id="SM00350">
    <property type="entry name" value="MCM"/>
    <property type="match status" value="1"/>
</dbReference>
<dbReference type="PANTHER" id="PTHR11630:SF44">
    <property type="entry name" value="DNA REPLICATION LICENSING FACTOR MCM2"/>
    <property type="match status" value="1"/>
</dbReference>
<feature type="domain" description="MCM C-terminal AAA(+) ATPase" evidence="11">
    <location>
        <begin position="317"/>
        <end position="495"/>
    </location>
</feature>
<feature type="compositionally biased region" description="Acidic residues" evidence="10">
    <location>
        <begin position="64"/>
        <end position="73"/>
    </location>
</feature>
<proteinExistence type="inferred from homology"/>
<evidence type="ECO:0000259" key="11">
    <source>
        <dbReference type="PROSITE" id="PS50051"/>
    </source>
</evidence>
<keyword evidence="4" id="KW-0378">Hydrolase</keyword>
<dbReference type="Gene3D" id="2.20.28.10">
    <property type="match status" value="1"/>
</dbReference>
<accession>A0ABR0CRS1</accession>
<feature type="compositionally biased region" description="Basic and acidic residues" evidence="10">
    <location>
        <begin position="22"/>
        <end position="34"/>
    </location>
</feature>
<dbReference type="SUPFAM" id="SSF50249">
    <property type="entry name" value="Nucleic acid-binding proteins"/>
    <property type="match status" value="1"/>
</dbReference>
<keyword evidence="7 9" id="KW-0238">DNA-binding</keyword>
<evidence type="ECO:0000313" key="12">
    <source>
        <dbReference type="EMBL" id="KAK4479806.1"/>
    </source>
</evidence>
<name>A0ABR0CRS1_9LAMI</name>
<comment type="catalytic activity">
    <reaction evidence="8">
        <text>ATP + H2O = ADP + phosphate + H(+)</text>
        <dbReference type="Rhea" id="RHEA:13065"/>
        <dbReference type="ChEBI" id="CHEBI:15377"/>
        <dbReference type="ChEBI" id="CHEBI:15378"/>
        <dbReference type="ChEBI" id="CHEBI:30616"/>
        <dbReference type="ChEBI" id="CHEBI:43474"/>
        <dbReference type="ChEBI" id="CHEBI:456216"/>
        <dbReference type="EC" id="3.6.4.12"/>
    </reaction>
</comment>
<evidence type="ECO:0000256" key="5">
    <source>
        <dbReference type="ARBA" id="ARBA00022806"/>
    </source>
</evidence>
<dbReference type="PANTHER" id="PTHR11630">
    <property type="entry name" value="DNA REPLICATION LICENSING FACTOR MCM FAMILY MEMBER"/>
    <property type="match status" value="1"/>
</dbReference>
<evidence type="ECO:0000256" key="8">
    <source>
        <dbReference type="ARBA" id="ARBA00047995"/>
    </source>
</evidence>
<evidence type="ECO:0000256" key="10">
    <source>
        <dbReference type="SAM" id="MobiDB-lite"/>
    </source>
</evidence>
<dbReference type="InterPro" id="IPR027417">
    <property type="entry name" value="P-loop_NTPase"/>
</dbReference>
<dbReference type="Pfam" id="PF17855">
    <property type="entry name" value="MCM_lid"/>
    <property type="match status" value="1"/>
</dbReference>